<evidence type="ECO:0000256" key="2">
    <source>
        <dbReference type="ARBA" id="ARBA00022884"/>
    </source>
</evidence>
<dbReference type="SMART" id="SM01407">
    <property type="entry name" value="NAC"/>
    <property type="match status" value="1"/>
</dbReference>
<keyword evidence="3" id="KW-0653">Protein transport</keyword>
<dbReference type="NCBIfam" id="TIGR00264">
    <property type="entry name" value="archaeal-type nascent polypeptide-associated complex protein"/>
    <property type="match status" value="1"/>
</dbReference>
<evidence type="ECO:0000313" key="6">
    <source>
        <dbReference type="EMBL" id="CEG11857.1"/>
    </source>
</evidence>
<evidence type="ECO:0000256" key="1">
    <source>
        <dbReference type="ARBA" id="ARBA00022448"/>
    </source>
</evidence>
<proteinExistence type="inferred from homology"/>
<dbReference type="PROSITE" id="PS51151">
    <property type="entry name" value="NAC_AB"/>
    <property type="match status" value="1"/>
</dbReference>
<protein>
    <submittedName>
        <fullName evidence="5">Nascent polypeptide-associated complex protein</fullName>
    </submittedName>
</protein>
<dbReference type="GO" id="GO:0003723">
    <property type="term" value="F:RNA binding"/>
    <property type="evidence" value="ECO:0007669"/>
    <property type="project" value="UniProtKB-KW"/>
</dbReference>
<name>A0A098E6A4_9ZZZZ</name>
<dbReference type="Gene3D" id="1.10.8.10">
    <property type="entry name" value="DNA helicase RuvA subunit, C-terminal domain"/>
    <property type="match status" value="1"/>
</dbReference>
<dbReference type="AlphaFoldDB" id="A0A098E6A4"/>
<dbReference type="EMBL" id="CCXY01000052">
    <property type="protein sequence ID" value="CEG11437.1"/>
    <property type="molecule type" value="Genomic_DNA"/>
</dbReference>
<dbReference type="GO" id="GO:0015031">
    <property type="term" value="P:protein transport"/>
    <property type="evidence" value="ECO:0007669"/>
    <property type="project" value="UniProtKB-KW"/>
</dbReference>
<evidence type="ECO:0000259" key="4">
    <source>
        <dbReference type="PROSITE" id="PS51151"/>
    </source>
</evidence>
<reference evidence="5" key="1">
    <citation type="submission" date="2014-09" db="EMBL/GenBank/DDBJ databases">
        <authorList>
            <person name="Probst J Alexander"/>
        </authorList>
    </citation>
    <scope>NUCLEOTIDE SEQUENCE</scope>
</reference>
<dbReference type="InterPro" id="IPR002715">
    <property type="entry name" value="Nas_poly-pep-assoc_cplx_dom"/>
</dbReference>
<feature type="domain" description="NAC-A/B" evidence="4">
    <location>
        <begin position="6"/>
        <end position="74"/>
    </location>
</feature>
<keyword evidence="2" id="KW-0694">RNA-binding</keyword>
<dbReference type="HAMAP" id="MF_00814">
    <property type="entry name" value="NAC_arch"/>
    <property type="match status" value="1"/>
</dbReference>
<dbReference type="InterPro" id="IPR038187">
    <property type="entry name" value="NAC_A/B_dom_sf"/>
</dbReference>
<dbReference type="InterPro" id="IPR009060">
    <property type="entry name" value="UBA-like_sf"/>
</dbReference>
<evidence type="ECO:0000256" key="3">
    <source>
        <dbReference type="ARBA" id="ARBA00022927"/>
    </source>
</evidence>
<dbReference type="InterPro" id="IPR005231">
    <property type="entry name" value="NAC_arc"/>
</dbReference>
<evidence type="ECO:0000313" key="5">
    <source>
        <dbReference type="EMBL" id="CEG11437.1"/>
    </source>
</evidence>
<gene>
    <name evidence="5" type="primary">nac</name>
    <name evidence="5" type="ORF">MSIBF_A1450011</name>
    <name evidence="6" type="ORF">MSIBF_A1740009</name>
</gene>
<dbReference type="EMBL" id="CCXY01000084">
    <property type="protein sequence ID" value="CEG11857.1"/>
    <property type="molecule type" value="Genomic_DNA"/>
</dbReference>
<keyword evidence="1" id="KW-0813">Transport</keyword>
<dbReference type="Gene3D" id="2.20.70.30">
    <property type="entry name" value="Nascent polypeptide-associated complex domain"/>
    <property type="match status" value="1"/>
</dbReference>
<organism evidence="5">
    <name type="scientific">groundwater metagenome</name>
    <dbReference type="NCBI Taxonomy" id="717931"/>
    <lineage>
        <taxon>unclassified sequences</taxon>
        <taxon>metagenomes</taxon>
        <taxon>ecological metagenomes</taxon>
    </lineage>
</organism>
<dbReference type="SUPFAM" id="SSF46934">
    <property type="entry name" value="UBA-like"/>
    <property type="match status" value="1"/>
</dbReference>
<accession>A0A098E6A4</accession>
<dbReference type="CDD" id="cd14359">
    <property type="entry name" value="UBA_AeNAC"/>
    <property type="match status" value="1"/>
</dbReference>
<sequence length="126" mass="14066">MFPFGGGNPKQMKAMLQRMGIKMEEIEASEVIIKRTDGKNLRITNPEVSKIIMQGNVLFNVAGKVEEISRQEIPVEAINREDEKVDITDDDINLVMAQTGCNYETAKNVLEENEGDIASAILKVKK</sequence>
<dbReference type="Pfam" id="PF01849">
    <property type="entry name" value="NAC"/>
    <property type="match status" value="1"/>
</dbReference>